<proteinExistence type="predicted"/>
<keyword evidence="3" id="KW-1185">Reference proteome</keyword>
<evidence type="ECO:0000313" key="2">
    <source>
        <dbReference type="EMBL" id="EMA57651.1"/>
    </source>
</evidence>
<evidence type="ECO:0000256" key="1">
    <source>
        <dbReference type="SAM" id="Phobius"/>
    </source>
</evidence>
<feature type="transmembrane region" description="Helical" evidence="1">
    <location>
        <begin position="18"/>
        <end position="39"/>
    </location>
</feature>
<dbReference type="PATRIC" id="fig|1230456.3.peg.3330"/>
<name>M0NIG6_9EURY</name>
<gene>
    <name evidence="2" type="ORF">C468_16712</name>
</gene>
<evidence type="ECO:0000313" key="3">
    <source>
        <dbReference type="Proteomes" id="UP000011546"/>
    </source>
</evidence>
<protein>
    <recommendedName>
        <fullName evidence="4">SPW repeat protein</fullName>
    </recommendedName>
</protein>
<dbReference type="OrthoDB" id="328801at2157"/>
<feature type="transmembrane region" description="Helical" evidence="1">
    <location>
        <begin position="46"/>
        <end position="62"/>
    </location>
</feature>
<keyword evidence="1" id="KW-0472">Membrane</keyword>
<sequence length="122" mass="13139">MATAEPDGLIADVSSWSWIHWTGVFLSLGVAAINGYVGYTAGEPQFFAIAGSFLLGVGLYVSRFWRPILYVVGVLHVAILAVLWLLDGMRFLLFGVASGVLSVGLAAIALFLFFEDRGVAER</sequence>
<dbReference type="AlphaFoldDB" id="M0NIG6"/>
<organism evidence="2 3">
    <name type="scientific">Halorubrum kocurii JCM 14978</name>
    <dbReference type="NCBI Taxonomy" id="1230456"/>
    <lineage>
        <taxon>Archaea</taxon>
        <taxon>Methanobacteriati</taxon>
        <taxon>Methanobacteriota</taxon>
        <taxon>Stenosarchaea group</taxon>
        <taxon>Halobacteria</taxon>
        <taxon>Halobacteriales</taxon>
        <taxon>Haloferacaceae</taxon>
        <taxon>Halorubrum</taxon>
    </lineage>
</organism>
<dbReference type="Proteomes" id="UP000011546">
    <property type="component" value="Unassembled WGS sequence"/>
</dbReference>
<evidence type="ECO:0008006" key="4">
    <source>
        <dbReference type="Google" id="ProtNLM"/>
    </source>
</evidence>
<dbReference type="RefSeq" id="WP_008849990.1">
    <property type="nucleotide sequence ID" value="NZ_AOJH01000102.1"/>
</dbReference>
<feature type="transmembrane region" description="Helical" evidence="1">
    <location>
        <begin position="68"/>
        <end position="86"/>
    </location>
</feature>
<dbReference type="EMBL" id="AOJH01000102">
    <property type="protein sequence ID" value="EMA57651.1"/>
    <property type="molecule type" value="Genomic_DNA"/>
</dbReference>
<keyword evidence="1" id="KW-0812">Transmembrane</keyword>
<keyword evidence="1" id="KW-1133">Transmembrane helix</keyword>
<accession>M0NIG6</accession>
<feature type="transmembrane region" description="Helical" evidence="1">
    <location>
        <begin position="91"/>
        <end position="114"/>
    </location>
</feature>
<reference evidence="2 3" key="1">
    <citation type="journal article" date="2014" name="PLoS Genet.">
        <title>Phylogenetically driven sequencing of extremely halophilic archaea reveals strategies for static and dynamic osmo-response.</title>
        <authorList>
            <person name="Becker E.A."/>
            <person name="Seitzer P.M."/>
            <person name="Tritt A."/>
            <person name="Larsen D."/>
            <person name="Krusor M."/>
            <person name="Yao A.I."/>
            <person name="Wu D."/>
            <person name="Madern D."/>
            <person name="Eisen J.A."/>
            <person name="Darling A.E."/>
            <person name="Facciotti M.T."/>
        </authorList>
    </citation>
    <scope>NUCLEOTIDE SEQUENCE [LARGE SCALE GENOMIC DNA]</scope>
    <source>
        <strain evidence="2 3">JCM 14978</strain>
    </source>
</reference>
<comment type="caution">
    <text evidence="2">The sequence shown here is derived from an EMBL/GenBank/DDBJ whole genome shotgun (WGS) entry which is preliminary data.</text>
</comment>